<evidence type="ECO:0000259" key="1">
    <source>
        <dbReference type="PROSITE" id="PS50921"/>
    </source>
</evidence>
<sequence length="205" mass="23374">MSIERARIQNFARRQATIVTADQRLLPSLQNTLAKLGVQIRLVSSQTTTLLFDDYPIDRNVDVLFLDGDLSGNVNIPRFCETALPLIPVIGMVGSEAPSRLGRLMNNGATTFIKKPIYADAVFSTLFMAINTHHEKTQLAQRIHTLEERRHARRYVIKAVTLVMQQFSVDDEEAYNLLRRHSMNEQCSIEHYAQQLVQQHERTLG</sequence>
<dbReference type="GO" id="GO:0003723">
    <property type="term" value="F:RNA binding"/>
    <property type="evidence" value="ECO:0007669"/>
    <property type="project" value="InterPro"/>
</dbReference>
<reference evidence="2" key="1">
    <citation type="journal article" date="2021" name="PeerJ">
        <title>Extensive microbial diversity within the chicken gut microbiome revealed by metagenomics and culture.</title>
        <authorList>
            <person name="Gilroy R."/>
            <person name="Ravi A."/>
            <person name="Getino M."/>
            <person name="Pursley I."/>
            <person name="Horton D.L."/>
            <person name="Alikhan N.F."/>
            <person name="Baker D."/>
            <person name="Gharbi K."/>
            <person name="Hall N."/>
            <person name="Watson M."/>
            <person name="Adriaenssens E.M."/>
            <person name="Foster-Nyarko E."/>
            <person name="Jarju S."/>
            <person name="Secka A."/>
            <person name="Antonio M."/>
            <person name="Oren A."/>
            <person name="Chaudhuri R.R."/>
            <person name="La Ragione R."/>
            <person name="Hildebrand F."/>
            <person name="Pallen M.J."/>
        </authorList>
    </citation>
    <scope>NUCLEOTIDE SEQUENCE</scope>
    <source>
        <strain evidence="2">9264</strain>
    </source>
</reference>
<evidence type="ECO:0000313" key="3">
    <source>
        <dbReference type="Proteomes" id="UP000823889"/>
    </source>
</evidence>
<name>A0A9D2RJU7_9BURK</name>
<dbReference type="InterPro" id="IPR036388">
    <property type="entry name" value="WH-like_DNA-bd_sf"/>
</dbReference>
<dbReference type="SMART" id="SM01012">
    <property type="entry name" value="ANTAR"/>
    <property type="match status" value="1"/>
</dbReference>
<reference evidence="2" key="2">
    <citation type="submission" date="2021-04" db="EMBL/GenBank/DDBJ databases">
        <authorList>
            <person name="Gilroy R."/>
        </authorList>
    </citation>
    <scope>NUCLEOTIDE SEQUENCE</scope>
    <source>
        <strain evidence="2">9264</strain>
    </source>
</reference>
<evidence type="ECO:0000313" key="2">
    <source>
        <dbReference type="EMBL" id="HJD43626.1"/>
    </source>
</evidence>
<dbReference type="InterPro" id="IPR005561">
    <property type="entry name" value="ANTAR"/>
</dbReference>
<dbReference type="EMBL" id="DWUQ01000024">
    <property type="protein sequence ID" value="HJD43626.1"/>
    <property type="molecule type" value="Genomic_DNA"/>
</dbReference>
<dbReference type="PROSITE" id="PS50921">
    <property type="entry name" value="ANTAR"/>
    <property type="match status" value="1"/>
</dbReference>
<dbReference type="Gene3D" id="3.40.50.2300">
    <property type="match status" value="1"/>
</dbReference>
<dbReference type="SUPFAM" id="SSF52172">
    <property type="entry name" value="CheY-like"/>
    <property type="match status" value="1"/>
</dbReference>
<proteinExistence type="predicted"/>
<dbReference type="Gene3D" id="1.10.10.10">
    <property type="entry name" value="Winged helix-like DNA-binding domain superfamily/Winged helix DNA-binding domain"/>
    <property type="match status" value="1"/>
</dbReference>
<dbReference type="Pfam" id="PF03861">
    <property type="entry name" value="ANTAR"/>
    <property type="match status" value="1"/>
</dbReference>
<dbReference type="AlphaFoldDB" id="A0A9D2RJU7"/>
<dbReference type="InterPro" id="IPR011006">
    <property type="entry name" value="CheY-like_superfamily"/>
</dbReference>
<organism evidence="2 3">
    <name type="scientific">Candidatus Paenalcaligenes intestinipullorum</name>
    <dbReference type="NCBI Taxonomy" id="2838718"/>
    <lineage>
        <taxon>Bacteria</taxon>
        <taxon>Pseudomonadati</taxon>
        <taxon>Pseudomonadota</taxon>
        <taxon>Betaproteobacteria</taxon>
        <taxon>Burkholderiales</taxon>
        <taxon>Alcaligenaceae</taxon>
        <taxon>Paenalcaligenes</taxon>
    </lineage>
</organism>
<feature type="domain" description="ANTAR" evidence="1">
    <location>
        <begin position="136"/>
        <end position="197"/>
    </location>
</feature>
<protein>
    <submittedName>
        <fullName evidence="2">ANTAR domain-containing protein</fullName>
    </submittedName>
</protein>
<comment type="caution">
    <text evidence="2">The sequence shown here is derived from an EMBL/GenBank/DDBJ whole genome shotgun (WGS) entry which is preliminary data.</text>
</comment>
<gene>
    <name evidence="2" type="ORF">H9906_01175</name>
</gene>
<accession>A0A9D2RJU7</accession>
<dbReference type="Proteomes" id="UP000823889">
    <property type="component" value="Unassembled WGS sequence"/>
</dbReference>